<dbReference type="EMBL" id="CP141615">
    <property type="protein sequence ID" value="WRP18609.1"/>
    <property type="molecule type" value="Genomic_DNA"/>
</dbReference>
<gene>
    <name evidence="2" type="ORF">U7230_06305</name>
</gene>
<keyword evidence="3" id="KW-1185">Reference proteome</keyword>
<dbReference type="Pfam" id="PF09551">
    <property type="entry name" value="Spore_II_R"/>
    <property type="match status" value="1"/>
</dbReference>
<dbReference type="Proteomes" id="UP001332192">
    <property type="component" value="Chromosome"/>
</dbReference>
<evidence type="ECO:0000313" key="2">
    <source>
        <dbReference type="EMBL" id="WRP18609.1"/>
    </source>
</evidence>
<name>A0ABZ1C0J1_9FIRM</name>
<feature type="region of interest" description="Disordered" evidence="1">
    <location>
        <begin position="183"/>
        <end position="244"/>
    </location>
</feature>
<reference evidence="2 3" key="1">
    <citation type="journal article" date="2024" name="Front. Microbiol.">
        <title>Novel thermophilic genera Geochorda gen. nov. and Carboxydochorda gen. nov. from the deep terrestrial subsurface reveal the ecophysiological diversity in the class Limnochordia.</title>
        <authorList>
            <person name="Karnachuk O.V."/>
            <person name="Lukina A.P."/>
            <person name="Avakyan M.R."/>
            <person name="Kadnikov V.V."/>
            <person name="Begmatov S."/>
            <person name="Beletsky A.V."/>
            <person name="Vlasova K.G."/>
            <person name="Novikov A.A."/>
            <person name="Shcherbakova V.A."/>
            <person name="Mardanov A.V."/>
            <person name="Ravin N.V."/>
        </authorList>
    </citation>
    <scope>NUCLEOTIDE SEQUENCE [LARGE SCALE GENOMIC DNA]</scope>
    <source>
        <strain evidence="2 3">L945</strain>
    </source>
</reference>
<evidence type="ECO:0000256" key="1">
    <source>
        <dbReference type="SAM" id="MobiDB-lite"/>
    </source>
</evidence>
<accession>A0ABZ1C0J1</accession>
<organism evidence="2 3">
    <name type="scientific">Carboxydichorda subterranea</name>
    <dbReference type="NCBI Taxonomy" id="3109565"/>
    <lineage>
        <taxon>Bacteria</taxon>
        <taxon>Bacillati</taxon>
        <taxon>Bacillota</taxon>
        <taxon>Limnochordia</taxon>
        <taxon>Limnochordales</taxon>
        <taxon>Geochordaceae</taxon>
        <taxon>Carboxydichorda</taxon>
    </lineage>
</organism>
<sequence length="259" mass="27479">MRTRELRRLACVVAVAWILILLSAPGARGESSGWGSGVPPAPSIVRLHVIAHSDDPVDQEAKMAIFRAVRDQIAGLYGAWAATGQPTDRLTARPDAFVSYLYRHRDGIVATARRALVRGGYALRPVRVEAGRFLFGETIDPYSRSRHPAGWYPALLVVVGEGRGHNWWCVVFPSLCPVGRPEGEEAGTAKAAPGSSASPEASQDAGPGALAAPATAPGPGPLVSGGSGTASGPGASSRLKSPERQEPWWVRLLPWRWLG</sequence>
<evidence type="ECO:0000313" key="3">
    <source>
        <dbReference type="Proteomes" id="UP001332192"/>
    </source>
</evidence>
<feature type="compositionally biased region" description="Low complexity" evidence="1">
    <location>
        <begin position="186"/>
        <end position="222"/>
    </location>
</feature>
<protein>
    <submittedName>
        <fullName evidence="2">Stage II sporulation protein R</fullName>
    </submittedName>
</protein>
<dbReference type="InterPro" id="IPR014202">
    <property type="entry name" value="Spore_II_R"/>
</dbReference>
<proteinExistence type="predicted"/>
<dbReference type="RefSeq" id="WP_324717882.1">
    <property type="nucleotide sequence ID" value="NZ_CP141615.1"/>
</dbReference>